<dbReference type="InterPro" id="IPR040450">
    <property type="entry name" value="TFIIF_beta_HTH"/>
</dbReference>
<dbReference type="Gene3D" id="1.10.10.10">
    <property type="entry name" value="Winged helix-like DNA-binding domain superfamily/Winged helix DNA-binding domain"/>
    <property type="match status" value="1"/>
</dbReference>
<dbReference type="WBParaSite" id="PEQ_0000501201-mRNA-1">
    <property type="protein sequence ID" value="PEQ_0000501201-mRNA-1"/>
    <property type="gene ID" value="PEQ_0000501201"/>
</dbReference>
<dbReference type="PANTHER" id="PTHR10445">
    <property type="entry name" value="GENERAL TRANSCRIPTION FACTOR IIF SUBUNIT 2"/>
    <property type="match status" value="1"/>
</dbReference>
<dbReference type="InterPro" id="IPR036390">
    <property type="entry name" value="WH_DNA-bd_sf"/>
</dbReference>
<dbReference type="SUPFAM" id="SSF46785">
    <property type="entry name" value="Winged helix' DNA-binding domain"/>
    <property type="match status" value="1"/>
</dbReference>
<keyword evidence="7" id="KW-0539">Nucleus</keyword>
<dbReference type="AlphaFoldDB" id="A0A914RJQ8"/>
<dbReference type="GO" id="GO:0006367">
    <property type="term" value="P:transcription initiation at RNA polymerase II promoter"/>
    <property type="evidence" value="ECO:0007669"/>
    <property type="project" value="InterPro"/>
</dbReference>
<evidence type="ECO:0000313" key="11">
    <source>
        <dbReference type="WBParaSite" id="PEQ_0000501201-mRNA-1"/>
    </source>
</evidence>
<dbReference type="PANTHER" id="PTHR10445:SF0">
    <property type="entry name" value="GENERAL TRANSCRIPTION FACTOR IIF SUBUNIT 2"/>
    <property type="match status" value="1"/>
</dbReference>
<proteinExistence type="inferred from homology"/>
<feature type="domain" description="TFIIF beta subunit HTH" evidence="9">
    <location>
        <begin position="179"/>
        <end position="230"/>
    </location>
</feature>
<evidence type="ECO:0000256" key="1">
    <source>
        <dbReference type="ARBA" id="ARBA00004123"/>
    </source>
</evidence>
<keyword evidence="5" id="KW-0238">DNA-binding</keyword>
<comment type="subcellular location">
    <subcellularLocation>
        <location evidence="1">Nucleus</location>
    </subcellularLocation>
</comment>
<evidence type="ECO:0000256" key="3">
    <source>
        <dbReference type="ARBA" id="ARBA00020815"/>
    </source>
</evidence>
<comment type="similarity">
    <text evidence="2">Belongs to the TFIIF beta subunit family.</text>
</comment>
<accession>A0A914RJQ8</accession>
<dbReference type="InterPro" id="IPR003196">
    <property type="entry name" value="TFIIF_beta"/>
</dbReference>
<evidence type="ECO:0000256" key="7">
    <source>
        <dbReference type="ARBA" id="ARBA00023242"/>
    </source>
</evidence>
<organism evidence="10 11">
    <name type="scientific">Parascaris equorum</name>
    <name type="common">Equine roundworm</name>
    <dbReference type="NCBI Taxonomy" id="6256"/>
    <lineage>
        <taxon>Eukaryota</taxon>
        <taxon>Metazoa</taxon>
        <taxon>Ecdysozoa</taxon>
        <taxon>Nematoda</taxon>
        <taxon>Chromadorea</taxon>
        <taxon>Rhabditida</taxon>
        <taxon>Spirurina</taxon>
        <taxon>Ascaridomorpha</taxon>
        <taxon>Ascaridoidea</taxon>
        <taxon>Ascarididae</taxon>
        <taxon>Parascaris</taxon>
    </lineage>
</organism>
<name>A0A914RJQ8_PAREQ</name>
<evidence type="ECO:0000256" key="8">
    <source>
        <dbReference type="ARBA" id="ARBA00033388"/>
    </source>
</evidence>
<evidence type="ECO:0000256" key="6">
    <source>
        <dbReference type="ARBA" id="ARBA00023163"/>
    </source>
</evidence>
<dbReference type="InterPro" id="IPR011039">
    <property type="entry name" value="TFIIF_interaction"/>
</dbReference>
<dbReference type="SUPFAM" id="SSF50916">
    <property type="entry name" value="Rap30/74 interaction domains"/>
    <property type="match status" value="1"/>
</dbReference>
<evidence type="ECO:0000313" key="10">
    <source>
        <dbReference type="Proteomes" id="UP000887564"/>
    </source>
</evidence>
<keyword evidence="4" id="KW-0805">Transcription regulation</keyword>
<evidence type="ECO:0000259" key="9">
    <source>
        <dbReference type="Pfam" id="PF02270"/>
    </source>
</evidence>
<sequence>MSSSSISAKKRFSDRVDCEMARRGVWLVKVTAYIHAGRDVGTLIIKPANGKTDIIFKSTPGLCGPSVGRKKPTGSEIPGEYTFVIADVKSQSLNVLSEGTFQLLSPWLFPAFLSEIDLRANFRFKPRSSVNQIEKSSVPKRQLMQIDKAEVKFKPVAVHTETLARERQKKEGAKTVRGDKDVVRQAIFHAFEKTVRFPFQGFVKEILTEIAMYNTTPPHKSMWELKPEYRSYGNVKKTDDD</sequence>
<evidence type="ECO:0000256" key="5">
    <source>
        <dbReference type="ARBA" id="ARBA00023125"/>
    </source>
</evidence>
<dbReference type="InterPro" id="IPR036388">
    <property type="entry name" value="WH-like_DNA-bd_sf"/>
</dbReference>
<evidence type="ECO:0000256" key="4">
    <source>
        <dbReference type="ARBA" id="ARBA00023015"/>
    </source>
</evidence>
<keyword evidence="10" id="KW-1185">Reference proteome</keyword>
<protein>
    <recommendedName>
        <fullName evidence="3">General transcription factor IIF subunit 2</fullName>
    </recommendedName>
    <alternativeName>
        <fullName evidence="8">Transcription initiation factor IIF subunit beta</fullName>
    </alternativeName>
</protein>
<reference evidence="11" key="1">
    <citation type="submission" date="2022-11" db="UniProtKB">
        <authorList>
            <consortium name="WormBaseParasite"/>
        </authorList>
    </citation>
    <scope>IDENTIFICATION</scope>
</reference>
<evidence type="ECO:0000256" key="2">
    <source>
        <dbReference type="ARBA" id="ARBA00009543"/>
    </source>
</evidence>
<dbReference type="Pfam" id="PF02270">
    <property type="entry name" value="TFIIF_beta"/>
    <property type="match status" value="1"/>
</dbReference>
<dbReference type="GO" id="GO:0005674">
    <property type="term" value="C:transcription factor TFIIF complex"/>
    <property type="evidence" value="ECO:0007669"/>
    <property type="project" value="InterPro"/>
</dbReference>
<keyword evidence="6" id="KW-0804">Transcription</keyword>
<dbReference type="Proteomes" id="UP000887564">
    <property type="component" value="Unplaced"/>
</dbReference>
<dbReference type="GO" id="GO:0003677">
    <property type="term" value="F:DNA binding"/>
    <property type="evidence" value="ECO:0007669"/>
    <property type="project" value="UniProtKB-KW"/>
</dbReference>